<proteinExistence type="inferred from homology"/>
<dbReference type="GO" id="GO:0015031">
    <property type="term" value="P:protein transport"/>
    <property type="evidence" value="ECO:0007669"/>
    <property type="project" value="UniProtKB-KW"/>
</dbReference>
<dbReference type="OrthoDB" id="1922221at2759"/>
<comment type="similarity">
    <text evidence="1 3">Belongs to the EXO70 family.</text>
</comment>
<keyword evidence="2 3" id="KW-0813">Transport</keyword>
<organism evidence="5 6">
    <name type="scientific">Striga hermonthica</name>
    <name type="common">Purple witchweed</name>
    <name type="synonym">Buchnera hermonthica</name>
    <dbReference type="NCBI Taxonomy" id="68872"/>
    <lineage>
        <taxon>Eukaryota</taxon>
        <taxon>Viridiplantae</taxon>
        <taxon>Streptophyta</taxon>
        <taxon>Embryophyta</taxon>
        <taxon>Tracheophyta</taxon>
        <taxon>Spermatophyta</taxon>
        <taxon>Magnoliopsida</taxon>
        <taxon>eudicotyledons</taxon>
        <taxon>Gunneridae</taxon>
        <taxon>Pentapetalae</taxon>
        <taxon>asterids</taxon>
        <taxon>lamiids</taxon>
        <taxon>Lamiales</taxon>
        <taxon>Orobanchaceae</taxon>
        <taxon>Buchnereae</taxon>
        <taxon>Striga</taxon>
    </lineage>
</organism>
<reference evidence="5" key="1">
    <citation type="submission" date="2019-12" db="EMBL/GenBank/DDBJ databases">
        <authorList>
            <person name="Scholes J."/>
        </authorList>
    </citation>
    <scope>NUCLEOTIDE SEQUENCE</scope>
</reference>
<gene>
    <name evidence="5" type="ORF">SHERM_27241</name>
</gene>
<dbReference type="EMBL" id="CACSLK010027833">
    <property type="protein sequence ID" value="CAA0831930.1"/>
    <property type="molecule type" value="Genomic_DNA"/>
</dbReference>
<evidence type="ECO:0000256" key="1">
    <source>
        <dbReference type="ARBA" id="ARBA00006756"/>
    </source>
</evidence>
<accession>A0A9N7RIB4</accession>
<feature type="domain" description="Exocyst complex subunit Exo70 C-terminal" evidence="4">
    <location>
        <begin position="113"/>
        <end position="252"/>
    </location>
</feature>
<name>A0A9N7RIB4_STRHE</name>
<dbReference type="Gene3D" id="1.20.1280.170">
    <property type="entry name" value="Exocyst complex component Exo70"/>
    <property type="match status" value="1"/>
</dbReference>
<dbReference type="InterPro" id="IPR004140">
    <property type="entry name" value="Exo70"/>
</dbReference>
<evidence type="ECO:0000313" key="5">
    <source>
        <dbReference type="EMBL" id="CAA0831930.1"/>
    </source>
</evidence>
<dbReference type="InterPro" id="IPR046364">
    <property type="entry name" value="Exo70_C"/>
</dbReference>
<feature type="non-terminal residue" evidence="5">
    <location>
        <position position="1"/>
    </location>
</feature>
<dbReference type="SUPFAM" id="SSF74788">
    <property type="entry name" value="Cullin repeat-like"/>
    <property type="match status" value="1"/>
</dbReference>
<sequence length="260" mass="30166">MILAFLQFGKTVTESKKDPIKLLKLLDIFASLSMLRSSFREMRRLLDCGVPRVVSFITDYCNKLLGDEYKPVLTQVLIIKRSWKHEKFREKILLSEILNLVKAVESNLKTSSKNVKGTRLGGLLGDSWIKEHEEYTYYYSAMYLQESWGKLPGLLSREGLILFSGGRATARNLVKQRLKSFNVAFDEIYTRQSNWVIADNDLRNKTRCAIIHTVVPVYRSYLQSYRPLVQQEQGPKKYLKYTVQSLEKVLSSVFHRKAIK</sequence>
<comment type="caution">
    <text evidence="5">The sequence shown here is derived from an EMBL/GenBank/DDBJ whole genome shotgun (WGS) entry which is preliminary data.</text>
</comment>
<evidence type="ECO:0000259" key="4">
    <source>
        <dbReference type="Pfam" id="PF03081"/>
    </source>
</evidence>
<dbReference type="GO" id="GO:0000145">
    <property type="term" value="C:exocyst"/>
    <property type="evidence" value="ECO:0007669"/>
    <property type="project" value="InterPro"/>
</dbReference>
<dbReference type="InterPro" id="IPR016159">
    <property type="entry name" value="Cullin_repeat-like_dom_sf"/>
</dbReference>
<keyword evidence="3" id="KW-0268">Exocytosis</keyword>
<dbReference type="GO" id="GO:0005546">
    <property type="term" value="F:phosphatidylinositol-4,5-bisphosphate binding"/>
    <property type="evidence" value="ECO:0007669"/>
    <property type="project" value="InterPro"/>
</dbReference>
<dbReference type="GO" id="GO:0006887">
    <property type="term" value="P:exocytosis"/>
    <property type="evidence" value="ECO:0007669"/>
    <property type="project" value="UniProtKB-KW"/>
</dbReference>
<dbReference type="PANTHER" id="PTHR12542:SF85">
    <property type="entry name" value="EXOCYST SUBUNIT EXO70 FAMILY PROTEIN"/>
    <property type="match status" value="1"/>
</dbReference>
<dbReference type="Proteomes" id="UP001153555">
    <property type="component" value="Unassembled WGS sequence"/>
</dbReference>
<dbReference type="AlphaFoldDB" id="A0A9N7RIB4"/>
<keyword evidence="6" id="KW-1185">Reference proteome</keyword>
<evidence type="ECO:0000256" key="3">
    <source>
        <dbReference type="RuleBase" id="RU365026"/>
    </source>
</evidence>
<evidence type="ECO:0000313" key="6">
    <source>
        <dbReference type="Proteomes" id="UP001153555"/>
    </source>
</evidence>
<keyword evidence="3" id="KW-0653">Protein transport</keyword>
<comment type="function">
    <text evidence="3">Component of the exocyst complex.</text>
</comment>
<evidence type="ECO:0000256" key="2">
    <source>
        <dbReference type="ARBA" id="ARBA00022448"/>
    </source>
</evidence>
<dbReference type="Pfam" id="PF03081">
    <property type="entry name" value="Exo70_C"/>
    <property type="match status" value="1"/>
</dbReference>
<dbReference type="PANTHER" id="PTHR12542">
    <property type="entry name" value="EXOCYST COMPLEX PROTEIN EXO70"/>
    <property type="match status" value="1"/>
</dbReference>
<protein>
    <recommendedName>
        <fullName evidence="3">Exocyst subunit Exo70 family protein</fullName>
    </recommendedName>
</protein>